<name>A0A7W7CE17_9PSEU</name>
<comment type="caution">
    <text evidence="3">The sequence shown here is derived from an EMBL/GenBank/DDBJ whole genome shotgun (WGS) entry which is preliminary data.</text>
</comment>
<dbReference type="Pfam" id="PF13560">
    <property type="entry name" value="HTH_31"/>
    <property type="match status" value="1"/>
</dbReference>
<protein>
    <submittedName>
        <fullName evidence="3">Transcriptional regulator with XRE-family HTH domain</fullName>
    </submittedName>
</protein>
<dbReference type="Gene3D" id="3.30.450.180">
    <property type="match status" value="1"/>
</dbReference>
<dbReference type="GO" id="GO:0003677">
    <property type="term" value="F:DNA binding"/>
    <property type="evidence" value="ECO:0007669"/>
    <property type="project" value="InterPro"/>
</dbReference>
<evidence type="ECO:0000313" key="3">
    <source>
        <dbReference type="EMBL" id="MBB4678181.1"/>
    </source>
</evidence>
<dbReference type="InterPro" id="IPR041413">
    <property type="entry name" value="MLTR_LBD"/>
</dbReference>
<sequence length="283" mass="30937">MVRSEQMRKDLGRLLRGARDRLTPEQSAGGPGRRRTPGLRREEVAAAAGVSAVWYAWLEQGRPVTASVRALLALAKALLLSDAERAYLLRLGRGAEGAAVRGAELLSPAALAFLEALPAPAFVADYTWDLKSYNRSASVVFGFHALPEPAGNLLRVLLLDRGAQRYLPDWREIARYMIGVFRAEARARGHDPVATALVAELRAVSPDFAAWWAEPDPGAAHAHHWRVAHPQAGPVSFRVATLRGFDGPDLTMTIYTPDHRDESAARLSQILREHEADPHGCPV</sequence>
<evidence type="ECO:0000259" key="2">
    <source>
        <dbReference type="SMART" id="SM00530"/>
    </source>
</evidence>
<dbReference type="PANTHER" id="PTHR35010">
    <property type="entry name" value="BLL4672 PROTEIN-RELATED"/>
    <property type="match status" value="1"/>
</dbReference>
<organism evidence="3 4">
    <name type="scientific">Crossiella cryophila</name>
    <dbReference type="NCBI Taxonomy" id="43355"/>
    <lineage>
        <taxon>Bacteria</taxon>
        <taxon>Bacillati</taxon>
        <taxon>Actinomycetota</taxon>
        <taxon>Actinomycetes</taxon>
        <taxon>Pseudonocardiales</taxon>
        <taxon>Pseudonocardiaceae</taxon>
        <taxon>Crossiella</taxon>
    </lineage>
</organism>
<reference evidence="3 4" key="1">
    <citation type="submission" date="2020-08" db="EMBL/GenBank/DDBJ databases">
        <title>Sequencing the genomes of 1000 actinobacteria strains.</title>
        <authorList>
            <person name="Klenk H.-P."/>
        </authorList>
    </citation>
    <scope>NUCLEOTIDE SEQUENCE [LARGE SCALE GENOMIC DNA]</scope>
    <source>
        <strain evidence="3 4">DSM 44230</strain>
    </source>
</reference>
<dbReference type="SUPFAM" id="SSF47413">
    <property type="entry name" value="lambda repressor-like DNA-binding domains"/>
    <property type="match status" value="1"/>
</dbReference>
<dbReference type="InterPro" id="IPR010982">
    <property type="entry name" value="Lambda_DNA-bd_dom_sf"/>
</dbReference>
<feature type="domain" description="HTH cro/C1-type" evidence="2">
    <location>
        <begin position="14"/>
        <end position="85"/>
    </location>
</feature>
<evidence type="ECO:0000256" key="1">
    <source>
        <dbReference type="SAM" id="MobiDB-lite"/>
    </source>
</evidence>
<dbReference type="Gene3D" id="1.10.260.40">
    <property type="entry name" value="lambda repressor-like DNA-binding domains"/>
    <property type="match status" value="1"/>
</dbReference>
<keyword evidence="4" id="KW-1185">Reference proteome</keyword>
<gene>
    <name evidence="3" type="ORF">HNR67_004299</name>
</gene>
<feature type="region of interest" description="Disordered" evidence="1">
    <location>
        <begin position="20"/>
        <end position="40"/>
    </location>
</feature>
<dbReference type="InterPro" id="IPR001387">
    <property type="entry name" value="Cro/C1-type_HTH"/>
</dbReference>
<accession>A0A7W7CE17</accession>
<dbReference type="Proteomes" id="UP000533598">
    <property type="component" value="Unassembled WGS sequence"/>
</dbReference>
<dbReference type="EMBL" id="JACHMH010000001">
    <property type="protein sequence ID" value="MBB4678181.1"/>
    <property type="molecule type" value="Genomic_DNA"/>
</dbReference>
<dbReference type="SMART" id="SM00530">
    <property type="entry name" value="HTH_XRE"/>
    <property type="match status" value="1"/>
</dbReference>
<dbReference type="Pfam" id="PF17765">
    <property type="entry name" value="MLTR_LBD"/>
    <property type="match status" value="1"/>
</dbReference>
<evidence type="ECO:0000313" key="4">
    <source>
        <dbReference type="Proteomes" id="UP000533598"/>
    </source>
</evidence>
<dbReference type="AlphaFoldDB" id="A0A7W7CE17"/>
<proteinExistence type="predicted"/>
<dbReference type="RefSeq" id="WP_185004043.1">
    <property type="nucleotide sequence ID" value="NZ_BAAAUI010000004.1"/>
</dbReference>